<reference evidence="1" key="1">
    <citation type="submission" date="2021-10" db="EMBL/GenBank/DDBJ databases">
        <title>Streptomyces nigrumlapis sp.nov.,an antimicrobial producing actinobacterium isolated from Black Gobi rocks.</title>
        <authorList>
            <person name="Wen Y."/>
            <person name="Zhang W."/>
            <person name="Liu X.G."/>
        </authorList>
    </citation>
    <scope>NUCLEOTIDE SEQUENCE</scope>
    <source>
        <strain evidence="1">ST13-2-2</strain>
    </source>
</reference>
<protein>
    <submittedName>
        <fullName evidence="1">Uncharacterized protein</fullName>
    </submittedName>
</protein>
<sequence>MTAASRNPSFPHEECRICNQAFGQHERLVLRVARSDEHDPAKIRCALVIACGPNADILESSSRLARLEAHSIGRMPGLNHQ</sequence>
<accession>A0ABY4M8H7</accession>
<keyword evidence="2" id="KW-1185">Reference proteome</keyword>
<gene>
    <name evidence="1" type="ORF">K9S39_18910</name>
</gene>
<evidence type="ECO:0000313" key="1">
    <source>
        <dbReference type="EMBL" id="UQA93648.1"/>
    </source>
</evidence>
<evidence type="ECO:0000313" key="2">
    <source>
        <dbReference type="Proteomes" id="UP000830115"/>
    </source>
</evidence>
<proteinExistence type="predicted"/>
<dbReference type="RefSeq" id="WP_248864524.1">
    <property type="nucleotide sequence ID" value="NZ_CP086322.1"/>
</dbReference>
<organism evidence="1 2">
    <name type="scientific">Streptomyces halobius</name>
    <dbReference type="NCBI Taxonomy" id="2879846"/>
    <lineage>
        <taxon>Bacteria</taxon>
        <taxon>Bacillati</taxon>
        <taxon>Actinomycetota</taxon>
        <taxon>Actinomycetes</taxon>
        <taxon>Kitasatosporales</taxon>
        <taxon>Streptomycetaceae</taxon>
        <taxon>Streptomyces</taxon>
    </lineage>
</organism>
<dbReference type="Proteomes" id="UP000830115">
    <property type="component" value="Chromosome"/>
</dbReference>
<dbReference type="EMBL" id="CP086322">
    <property type="protein sequence ID" value="UQA93648.1"/>
    <property type="molecule type" value="Genomic_DNA"/>
</dbReference>
<name>A0ABY4M8H7_9ACTN</name>